<dbReference type="AlphaFoldDB" id="A0A317XMA5"/>
<dbReference type="Proteomes" id="UP000246740">
    <property type="component" value="Unassembled WGS sequence"/>
</dbReference>
<accession>A0A317XMA5</accession>
<dbReference type="PANTHER" id="PTHR28268:SF1">
    <property type="entry name" value="MICOS SUBUNIT MIC26"/>
    <property type="match status" value="1"/>
</dbReference>
<comment type="function">
    <text evidence="1">Component of the MICOS complex, a large protein complex of the mitochondrial inner membrane that plays crucial roles in the maintenance of crista junctions, inner membrane architecture, and formation of contact sites to the outer membrane.</text>
</comment>
<dbReference type="InParanoid" id="A0A317XMA5"/>
<dbReference type="Pfam" id="PF09769">
    <property type="entry name" value="ApoO"/>
    <property type="match status" value="1"/>
</dbReference>
<proteinExistence type="predicted"/>
<dbReference type="GO" id="GO:0042407">
    <property type="term" value="P:cristae formation"/>
    <property type="evidence" value="ECO:0007669"/>
    <property type="project" value="InterPro"/>
</dbReference>
<dbReference type="EMBL" id="KZ819196">
    <property type="protein sequence ID" value="PWY98969.1"/>
    <property type="molecule type" value="Genomic_DNA"/>
</dbReference>
<dbReference type="PANTHER" id="PTHR28268">
    <property type="entry name" value="MICOS SUBUNIT MIC26"/>
    <property type="match status" value="1"/>
</dbReference>
<keyword evidence="1" id="KW-0496">Mitochondrion</keyword>
<keyword evidence="2" id="KW-0732">Signal</keyword>
<protein>
    <recommendedName>
        <fullName evidence="1">MICOS complex subunit</fullName>
    </recommendedName>
</protein>
<evidence type="ECO:0000256" key="1">
    <source>
        <dbReference type="RuleBase" id="RU363021"/>
    </source>
</evidence>
<evidence type="ECO:0000313" key="3">
    <source>
        <dbReference type="EMBL" id="PWY98969.1"/>
    </source>
</evidence>
<dbReference type="OrthoDB" id="2399148at2759"/>
<feature type="signal peptide" evidence="2">
    <location>
        <begin position="1"/>
        <end position="17"/>
    </location>
</feature>
<dbReference type="InterPro" id="IPR019166">
    <property type="entry name" value="MIC26/MIC27"/>
</dbReference>
<reference evidence="3 4" key="1">
    <citation type="journal article" date="2018" name="Mol. Biol. Evol.">
        <title>Broad Genomic Sampling Reveals a Smut Pathogenic Ancestry of the Fungal Clade Ustilaginomycotina.</title>
        <authorList>
            <person name="Kijpornyongpan T."/>
            <person name="Mondo S.J."/>
            <person name="Barry K."/>
            <person name="Sandor L."/>
            <person name="Lee J."/>
            <person name="Lipzen A."/>
            <person name="Pangilinan J."/>
            <person name="LaButti K."/>
            <person name="Hainaut M."/>
            <person name="Henrissat B."/>
            <person name="Grigoriev I.V."/>
            <person name="Spatafora J.W."/>
            <person name="Aime M.C."/>
        </authorList>
    </citation>
    <scope>NUCLEOTIDE SEQUENCE [LARGE SCALE GENOMIC DNA]</scope>
    <source>
        <strain evidence="3 4">MCA 3645</strain>
    </source>
</reference>
<dbReference type="InterPro" id="IPR033181">
    <property type="entry name" value="Mic26_fungi"/>
</dbReference>
<keyword evidence="1" id="KW-0472">Membrane</keyword>
<gene>
    <name evidence="3" type="ORF">BCV70DRAFT_201186</name>
</gene>
<keyword evidence="4" id="KW-1185">Reference proteome</keyword>
<comment type="subunit">
    <text evidence="1">Component of the mitochondrial contact site and cristae organizing system (MICOS) complex.</text>
</comment>
<dbReference type="GO" id="GO:0061617">
    <property type="term" value="C:MICOS complex"/>
    <property type="evidence" value="ECO:0007669"/>
    <property type="project" value="UniProtKB-UniRule"/>
</dbReference>
<sequence>MSSRLVGVAAATALVGTSVLPASRPIYNEEAPTSASKLSIYPSQDPKVQVVPVQTELERQIGSARRHVSHFTEGTRHTLFGLVDDVISMEKSVEKEVKSVVPSNEPLTPGLLYVGVATLAGSIFTRYRAFPIRFLTPPIALFASLNYFNPSLAHNLSSYYEDVERKHAPSLTTYRHDLINSFNSYKNKTEQSLDSLKHKTQHSLKDGLNKVEQQTGLKVGDVIAKKDQAKIAIQDQMKAV</sequence>
<comment type="subcellular location">
    <subcellularLocation>
        <location evidence="1">Mitochondrion inner membrane</location>
    </subcellularLocation>
</comment>
<evidence type="ECO:0000313" key="4">
    <source>
        <dbReference type="Proteomes" id="UP000246740"/>
    </source>
</evidence>
<name>A0A317XMA5_9BASI</name>
<feature type="chain" id="PRO_5016307208" description="MICOS complex subunit" evidence="2">
    <location>
        <begin position="18"/>
        <end position="240"/>
    </location>
</feature>
<dbReference type="GO" id="GO:0044284">
    <property type="term" value="C:mitochondrial crista junction"/>
    <property type="evidence" value="ECO:0007669"/>
    <property type="project" value="TreeGrafter"/>
</dbReference>
<evidence type="ECO:0000256" key="2">
    <source>
        <dbReference type="SAM" id="SignalP"/>
    </source>
</evidence>
<dbReference type="STRING" id="1882483.A0A317XMA5"/>
<organism evidence="3 4">
    <name type="scientific">Testicularia cyperi</name>
    <dbReference type="NCBI Taxonomy" id="1882483"/>
    <lineage>
        <taxon>Eukaryota</taxon>
        <taxon>Fungi</taxon>
        <taxon>Dikarya</taxon>
        <taxon>Basidiomycota</taxon>
        <taxon>Ustilaginomycotina</taxon>
        <taxon>Ustilaginomycetes</taxon>
        <taxon>Ustilaginales</taxon>
        <taxon>Anthracoideaceae</taxon>
        <taxon>Testicularia</taxon>
    </lineage>
</organism>
<keyword evidence="1" id="KW-0999">Mitochondrion inner membrane</keyword>